<evidence type="ECO:0000256" key="5">
    <source>
        <dbReference type="ARBA" id="ARBA00022692"/>
    </source>
</evidence>
<keyword evidence="3" id="KW-0813">Transport</keyword>
<feature type="transmembrane region" description="Helical" evidence="8">
    <location>
        <begin position="102"/>
        <end position="120"/>
    </location>
</feature>
<sequence>MPVMITLSQTLLIAAVAFLASVLGGVTGYGTGLLLPPVLIPLIGAEAVVPVIGLSALLTNAGRVAAWWPRLDRPLALRVVLAAAPGVGVGAALYSLLSGPKVMVLIGATLVALVPLRRWLMRRHGALGPGGVTLAAAGYGLLNGGTSGSGVLLLSILLAAGLGGPGVIATDAAVSFLLGLAKSAVFTGTGALTWPLAGVAMVIGLAALPGAFLAKRLASRLGPASHVAFLDAVVVLGGALLIVQGLRA</sequence>
<keyword evidence="4 8" id="KW-1003">Cell membrane</keyword>
<feature type="transmembrane region" description="Helical" evidence="8">
    <location>
        <begin position="34"/>
        <end position="54"/>
    </location>
</feature>
<comment type="similarity">
    <text evidence="2 8">Belongs to the 4-toluene sulfonate uptake permease (TSUP) (TC 2.A.102) family.</text>
</comment>
<evidence type="ECO:0000256" key="2">
    <source>
        <dbReference type="ARBA" id="ARBA00009142"/>
    </source>
</evidence>
<evidence type="ECO:0000256" key="7">
    <source>
        <dbReference type="ARBA" id="ARBA00023136"/>
    </source>
</evidence>
<evidence type="ECO:0000313" key="9">
    <source>
        <dbReference type="EMBL" id="PVE48640.1"/>
    </source>
</evidence>
<dbReference type="Pfam" id="PF01925">
    <property type="entry name" value="TauE"/>
    <property type="match status" value="1"/>
</dbReference>
<comment type="caution">
    <text evidence="9">The sequence shown here is derived from an EMBL/GenBank/DDBJ whole genome shotgun (WGS) entry which is preliminary data.</text>
</comment>
<keyword evidence="10" id="KW-1185">Reference proteome</keyword>
<dbReference type="PANTHER" id="PTHR30269">
    <property type="entry name" value="TRANSMEMBRANE PROTEIN YFCA"/>
    <property type="match status" value="1"/>
</dbReference>
<comment type="subcellular location">
    <subcellularLocation>
        <location evidence="1 8">Cell membrane</location>
        <topology evidence="1 8">Multi-pass membrane protein</topology>
    </subcellularLocation>
</comment>
<dbReference type="GO" id="GO:0005886">
    <property type="term" value="C:plasma membrane"/>
    <property type="evidence" value="ECO:0007669"/>
    <property type="project" value="UniProtKB-SubCell"/>
</dbReference>
<protein>
    <recommendedName>
        <fullName evidence="8">Probable membrane transporter protein</fullName>
    </recommendedName>
</protein>
<feature type="transmembrane region" description="Helical" evidence="8">
    <location>
        <begin position="192"/>
        <end position="212"/>
    </location>
</feature>
<feature type="transmembrane region" description="Helical" evidence="8">
    <location>
        <begin position="224"/>
        <end position="243"/>
    </location>
</feature>
<name>A0A2T7UV39_9RHOB</name>
<organism evidence="9 10">
    <name type="scientific">Pararhodobacter aggregans</name>
    <dbReference type="NCBI Taxonomy" id="404875"/>
    <lineage>
        <taxon>Bacteria</taxon>
        <taxon>Pseudomonadati</taxon>
        <taxon>Pseudomonadota</taxon>
        <taxon>Alphaproteobacteria</taxon>
        <taxon>Rhodobacterales</taxon>
        <taxon>Paracoccaceae</taxon>
        <taxon>Pararhodobacter</taxon>
    </lineage>
</organism>
<keyword evidence="7 8" id="KW-0472">Membrane</keyword>
<dbReference type="InterPro" id="IPR002781">
    <property type="entry name" value="TM_pro_TauE-like"/>
</dbReference>
<keyword evidence="5 8" id="KW-0812">Transmembrane</keyword>
<accession>A0A2T7UV39</accession>
<feature type="transmembrane region" description="Helical" evidence="8">
    <location>
        <begin position="127"/>
        <end position="145"/>
    </location>
</feature>
<feature type="transmembrane region" description="Helical" evidence="8">
    <location>
        <begin position="75"/>
        <end position="96"/>
    </location>
</feature>
<dbReference type="PANTHER" id="PTHR30269:SF23">
    <property type="entry name" value="MEMBRANE TRANSPORTER PROTEIN YDHB-RELATED"/>
    <property type="match status" value="1"/>
</dbReference>
<dbReference type="OrthoDB" id="8126953at2"/>
<keyword evidence="6 8" id="KW-1133">Transmembrane helix</keyword>
<dbReference type="InterPro" id="IPR052017">
    <property type="entry name" value="TSUP"/>
</dbReference>
<dbReference type="AlphaFoldDB" id="A0A2T7UV39"/>
<dbReference type="Proteomes" id="UP000244810">
    <property type="component" value="Unassembled WGS sequence"/>
</dbReference>
<evidence type="ECO:0000256" key="3">
    <source>
        <dbReference type="ARBA" id="ARBA00022448"/>
    </source>
</evidence>
<dbReference type="EMBL" id="QDDR01000002">
    <property type="protein sequence ID" value="PVE48640.1"/>
    <property type="molecule type" value="Genomic_DNA"/>
</dbReference>
<evidence type="ECO:0000256" key="6">
    <source>
        <dbReference type="ARBA" id="ARBA00022989"/>
    </source>
</evidence>
<evidence type="ECO:0000256" key="1">
    <source>
        <dbReference type="ARBA" id="ARBA00004651"/>
    </source>
</evidence>
<evidence type="ECO:0000256" key="4">
    <source>
        <dbReference type="ARBA" id="ARBA00022475"/>
    </source>
</evidence>
<evidence type="ECO:0000313" key="10">
    <source>
        <dbReference type="Proteomes" id="UP000244810"/>
    </source>
</evidence>
<proteinExistence type="inferred from homology"/>
<feature type="transmembrane region" description="Helical" evidence="8">
    <location>
        <begin position="151"/>
        <end position="180"/>
    </location>
</feature>
<reference evidence="9 10" key="1">
    <citation type="journal article" date="2011" name="Syst. Appl. Microbiol.">
        <title>Defluviimonas denitrificans gen. nov., sp. nov., and Pararhodobacter aggregans gen. nov., sp. nov., non-phototrophic Rhodobacteraceae from the biofilter of a marine aquaculture.</title>
        <authorList>
            <person name="Foesel B.U."/>
            <person name="Drake H.L."/>
            <person name="Schramm A."/>
        </authorList>
    </citation>
    <scope>NUCLEOTIDE SEQUENCE [LARGE SCALE GENOMIC DNA]</scope>
    <source>
        <strain evidence="9 10">D1-19</strain>
    </source>
</reference>
<gene>
    <name evidence="9" type="ORF">DDE23_06195</name>
</gene>
<evidence type="ECO:0000256" key="8">
    <source>
        <dbReference type="RuleBase" id="RU363041"/>
    </source>
</evidence>